<dbReference type="PANTHER" id="PTHR14742:SF3">
    <property type="entry name" value="RIBONUCLEASE MRP PROTEIN SUBUNIT SNM1"/>
    <property type="match status" value="1"/>
</dbReference>
<dbReference type="AlphaFoldDB" id="A0A177W869"/>
<gene>
    <name evidence="2" type="ORF">BDEG_20087</name>
</gene>
<evidence type="ECO:0000256" key="1">
    <source>
        <dbReference type="SAM" id="MobiDB-lite"/>
    </source>
</evidence>
<feature type="compositionally biased region" description="Basic and acidic residues" evidence="1">
    <location>
        <begin position="308"/>
        <end position="319"/>
    </location>
</feature>
<protein>
    <submittedName>
        <fullName evidence="2">Uncharacterized protein</fullName>
    </submittedName>
</protein>
<dbReference type="VEuPathDB" id="FungiDB:BDEG_20087"/>
<proteinExistence type="predicted"/>
<organism evidence="2 3">
    <name type="scientific">Batrachochytrium dendrobatidis (strain JEL423)</name>
    <dbReference type="NCBI Taxonomy" id="403673"/>
    <lineage>
        <taxon>Eukaryota</taxon>
        <taxon>Fungi</taxon>
        <taxon>Fungi incertae sedis</taxon>
        <taxon>Chytridiomycota</taxon>
        <taxon>Chytridiomycota incertae sedis</taxon>
        <taxon>Chytridiomycetes</taxon>
        <taxon>Rhizophydiales</taxon>
        <taxon>Rhizophydiales incertae sedis</taxon>
        <taxon>Batrachochytrium</taxon>
    </lineage>
</organism>
<dbReference type="GO" id="GO:0005655">
    <property type="term" value="C:nucleolar ribonuclease P complex"/>
    <property type="evidence" value="ECO:0007669"/>
    <property type="project" value="TreeGrafter"/>
</dbReference>
<reference evidence="2 3" key="2">
    <citation type="submission" date="2016-05" db="EMBL/GenBank/DDBJ databases">
        <title>Lineage-specific infection strategies underlie the spectrum of fungal disease in amphibians.</title>
        <authorList>
            <person name="Cuomo C.A."/>
            <person name="Farrer R.A."/>
            <person name="James T."/>
            <person name="Longcore J."/>
            <person name="Birren B."/>
        </authorList>
    </citation>
    <scope>NUCLEOTIDE SEQUENCE [LARGE SCALE GENOMIC DNA]</scope>
    <source>
        <strain evidence="2 3">JEL423</strain>
    </source>
</reference>
<dbReference type="EMBL" id="DS022300">
    <property type="protein sequence ID" value="OAJ35854.1"/>
    <property type="molecule type" value="Genomic_DNA"/>
</dbReference>
<feature type="region of interest" description="Disordered" evidence="1">
    <location>
        <begin position="265"/>
        <end position="319"/>
    </location>
</feature>
<dbReference type="STRING" id="403673.A0A177W869"/>
<dbReference type="Proteomes" id="UP000077115">
    <property type="component" value="Unassembled WGS sequence"/>
</dbReference>
<reference evidence="2 3" key="1">
    <citation type="submission" date="2006-10" db="EMBL/GenBank/DDBJ databases">
        <title>The Genome Sequence of Batrachochytrium dendrobatidis JEL423.</title>
        <authorList>
            <consortium name="The Broad Institute Genome Sequencing Platform"/>
            <person name="Birren B."/>
            <person name="Lander E."/>
            <person name="Galagan J."/>
            <person name="Cuomo C."/>
            <person name="Devon K."/>
            <person name="Jaffe D."/>
            <person name="Butler J."/>
            <person name="Alvarez P."/>
            <person name="Gnerre S."/>
            <person name="Grabherr M."/>
            <person name="Kleber M."/>
            <person name="Mauceli E."/>
            <person name="Brockman W."/>
            <person name="Young S."/>
            <person name="LaButti K."/>
            <person name="Sykes S."/>
            <person name="DeCaprio D."/>
            <person name="Crawford M."/>
            <person name="Koehrsen M."/>
            <person name="Engels R."/>
            <person name="Montgomery P."/>
            <person name="Pearson M."/>
            <person name="Howarth C."/>
            <person name="Larson L."/>
            <person name="White J."/>
            <person name="O'Leary S."/>
            <person name="Kodira C."/>
            <person name="Zeng Q."/>
            <person name="Yandava C."/>
            <person name="Alvarado L."/>
            <person name="Longcore J."/>
            <person name="James T."/>
        </authorList>
    </citation>
    <scope>NUCLEOTIDE SEQUENCE [LARGE SCALE GENOMIC DNA]</scope>
    <source>
        <strain evidence="2 3">JEL423</strain>
    </source>
</reference>
<evidence type="ECO:0000313" key="2">
    <source>
        <dbReference type="EMBL" id="OAJ35854.1"/>
    </source>
</evidence>
<evidence type="ECO:0000313" key="3">
    <source>
        <dbReference type="Proteomes" id="UP000077115"/>
    </source>
</evidence>
<accession>A0A177W869</accession>
<dbReference type="GO" id="GO:0008033">
    <property type="term" value="P:tRNA processing"/>
    <property type="evidence" value="ECO:0007669"/>
    <property type="project" value="TreeGrafter"/>
</dbReference>
<dbReference type="Pfam" id="PF04032">
    <property type="entry name" value="Rpr2"/>
    <property type="match status" value="1"/>
</dbReference>
<name>A0A177W869_BATDL</name>
<dbReference type="InterPro" id="IPR007175">
    <property type="entry name" value="Rpr2/Snm1/Rpp21"/>
</dbReference>
<dbReference type="OrthoDB" id="438080at2759"/>
<feature type="compositionally biased region" description="Polar residues" evidence="1">
    <location>
        <begin position="265"/>
        <end position="275"/>
    </location>
</feature>
<dbReference type="PANTHER" id="PTHR14742">
    <property type="entry name" value="RIBONUCLEASE P SUBUNIT P21"/>
    <property type="match status" value="1"/>
</dbReference>
<sequence>MAQPSQSKPSSYDSEETISFLLTAAQKLFTSSPAISRHLVQTFVDHTVLHNVPVAAALRRKLCTSCGSFKVSGLTCQTATVSVNKKKAKKSSKHRPSTLKSTEKDPVLVQAVSITTQATPRTPTTKPIHKHTNSTQKPYRIIQQPIRKIPSVTANNSLQKLATNVCTTCLVCGYISYLPGIGSNELALVDTSCPMVYVPDFNLPETSSTSTFKSVSKKNKRLLGSTHQENDPIATDKDKVPVLSLLDQRILNSKKVKKIKNSFHTPIVSHSTPPSAENKHAKESGGVVSQSIKSILLGHATSKPNSVKKKDSYKNKSWA</sequence>